<dbReference type="EMBL" id="JADAQX010000894">
    <property type="protein sequence ID" value="KAF8819205.1"/>
    <property type="molecule type" value="Genomic_DNA"/>
</dbReference>
<evidence type="ECO:0000313" key="5">
    <source>
        <dbReference type="Proteomes" id="UP000823046"/>
    </source>
</evidence>
<keyword evidence="2" id="KW-0853">WD repeat</keyword>
<dbReference type="InterPro" id="IPR045162">
    <property type="entry name" value="Vps15-like"/>
</dbReference>
<dbReference type="Proteomes" id="UP000823046">
    <property type="component" value="Unassembled WGS sequence"/>
</dbReference>
<dbReference type="InterPro" id="IPR015943">
    <property type="entry name" value="WD40/YVTN_repeat-like_dom_sf"/>
</dbReference>
<protein>
    <submittedName>
        <fullName evidence="4">Uncharacterized protein</fullName>
    </submittedName>
</protein>
<feature type="repeat" description="WD" evidence="2">
    <location>
        <begin position="657"/>
        <end position="690"/>
    </location>
</feature>
<sequence length="690" mass="74867">MSAVHTSLSGWLPKGILVATIYEHECGSGSQRMRVEATTNGKYLLTANLQKNGKMKLWNCQDLKTYFTNGANRSWMLPSGSSIECFHLLKNQKSVAVGSDKGAVRIYQLELLQNGIAPEQLHIQSPIRLPRSYWVQALPSSQKVMTSSRVDRSSFFQRQRLLEGEVLLASTESNSVVCMESFENESENLLVVCLQNGKIFGWDIRSPSFAFDYEIPPSYGAPSALCVDPETRWICIGTLAGILIVYDLRLLLPIHVWALHTPAPILQLVASLRQWPKSHREALLASAAPLSSPPTRGKSVYSRPTMGVPSMIAPTLPQSYGLQDLSTFSGGAPLSTATPSLEAQRLSASAASHGSAVSNGRCTVYAAIGGDLGEISWIDISSGQCLALFRTVTPSLSPPSAYMPVHAAAFSSKPSISPLIGHSPRESACTSSSSDSVPISGTREVSTVSGSLQREGSTSRVPSNPPMPGIGLQAPASQDAYLIDLTKPSITRESNNSFAWANVASRGLQGGTAMLPTRPWDLWAILPSPSTYTIVAMDSALRRSLHSQNCVRALWAPPLREMAPLEYLLAASSDASVRYWALEPSRLSQDSYVILGPEHCRMYFPNYTVSTHSPNAEVIFQEQYMQNTSFSKSFTDKYTGSSSGFGNYSGGCPVPPTPNHRDAIIDLTVISARNKFLVTAGRDGLVKIWK</sequence>
<keyword evidence="5" id="KW-1185">Reference proteome</keyword>
<dbReference type="PANTHER" id="PTHR17583:SF0">
    <property type="entry name" value="PHOSPHOINOSITIDE 3-KINASE REGULATORY SUBUNIT 4"/>
    <property type="match status" value="1"/>
</dbReference>
<dbReference type="PROSITE" id="PS50294">
    <property type="entry name" value="WD_REPEATS_REGION"/>
    <property type="match status" value="1"/>
</dbReference>
<name>A0ABQ7J691_9APIC</name>
<reference evidence="4 5" key="1">
    <citation type="journal article" date="2020" name="bioRxiv">
        <title>Metabolic contributions of an alphaproteobacterial endosymbiont in the apicomplexan Cardiosporidium cionae.</title>
        <authorList>
            <person name="Hunter E.S."/>
            <person name="Paight C.J."/>
            <person name="Lane C.E."/>
        </authorList>
    </citation>
    <scope>NUCLEOTIDE SEQUENCE [LARGE SCALE GENOMIC DNA]</scope>
    <source>
        <strain evidence="4">ESH_2018</strain>
    </source>
</reference>
<evidence type="ECO:0000256" key="2">
    <source>
        <dbReference type="PROSITE-ProRule" id="PRU00221"/>
    </source>
</evidence>
<dbReference type="InterPro" id="IPR036322">
    <property type="entry name" value="WD40_repeat_dom_sf"/>
</dbReference>
<organism evidence="4 5">
    <name type="scientific">Cardiosporidium cionae</name>
    <dbReference type="NCBI Taxonomy" id="476202"/>
    <lineage>
        <taxon>Eukaryota</taxon>
        <taxon>Sar</taxon>
        <taxon>Alveolata</taxon>
        <taxon>Apicomplexa</taxon>
        <taxon>Aconoidasida</taxon>
        <taxon>Nephromycida</taxon>
        <taxon>Cardiosporidium</taxon>
    </lineage>
</organism>
<dbReference type="Pfam" id="PF00400">
    <property type="entry name" value="WD40"/>
    <property type="match status" value="1"/>
</dbReference>
<accession>A0ABQ7J691</accession>
<dbReference type="SMART" id="SM00320">
    <property type="entry name" value="WD40"/>
    <property type="match status" value="5"/>
</dbReference>
<evidence type="ECO:0000256" key="3">
    <source>
        <dbReference type="SAM" id="MobiDB-lite"/>
    </source>
</evidence>
<evidence type="ECO:0000313" key="4">
    <source>
        <dbReference type="EMBL" id="KAF8819205.1"/>
    </source>
</evidence>
<dbReference type="PROSITE" id="PS50082">
    <property type="entry name" value="WD_REPEATS_2"/>
    <property type="match status" value="1"/>
</dbReference>
<comment type="caution">
    <text evidence="4">The sequence shown here is derived from an EMBL/GenBank/DDBJ whole genome shotgun (WGS) entry which is preliminary data.</text>
</comment>
<feature type="compositionally biased region" description="Polar residues" evidence="3">
    <location>
        <begin position="428"/>
        <end position="462"/>
    </location>
</feature>
<dbReference type="PANTHER" id="PTHR17583">
    <property type="entry name" value="PHOSPHOINOSITIDE 3-KINASE REGULATORY SUBUNIT 4"/>
    <property type="match status" value="1"/>
</dbReference>
<dbReference type="Gene3D" id="2.130.10.10">
    <property type="entry name" value="YVTN repeat-like/Quinoprotein amine dehydrogenase"/>
    <property type="match status" value="1"/>
</dbReference>
<evidence type="ECO:0000256" key="1">
    <source>
        <dbReference type="ARBA" id="ARBA00022741"/>
    </source>
</evidence>
<proteinExistence type="predicted"/>
<dbReference type="InterPro" id="IPR001680">
    <property type="entry name" value="WD40_rpt"/>
</dbReference>
<dbReference type="SUPFAM" id="SSF50978">
    <property type="entry name" value="WD40 repeat-like"/>
    <property type="match status" value="1"/>
</dbReference>
<feature type="region of interest" description="Disordered" evidence="3">
    <location>
        <begin position="421"/>
        <end position="467"/>
    </location>
</feature>
<gene>
    <name evidence="4" type="ORF">IE077_001428</name>
</gene>
<keyword evidence="1" id="KW-0547">Nucleotide-binding</keyword>